<dbReference type="EMBL" id="OC905948">
    <property type="protein sequence ID" value="CAD7650300.1"/>
    <property type="molecule type" value="Genomic_DNA"/>
</dbReference>
<organism evidence="2">
    <name type="scientific">Medioppia subpectinata</name>
    <dbReference type="NCBI Taxonomy" id="1979941"/>
    <lineage>
        <taxon>Eukaryota</taxon>
        <taxon>Metazoa</taxon>
        <taxon>Ecdysozoa</taxon>
        <taxon>Arthropoda</taxon>
        <taxon>Chelicerata</taxon>
        <taxon>Arachnida</taxon>
        <taxon>Acari</taxon>
        <taxon>Acariformes</taxon>
        <taxon>Sarcoptiformes</taxon>
        <taxon>Oribatida</taxon>
        <taxon>Brachypylina</taxon>
        <taxon>Oppioidea</taxon>
        <taxon>Oppiidae</taxon>
        <taxon>Medioppia</taxon>
    </lineage>
</organism>
<accession>A0A7R9LYJ6</accession>
<protein>
    <submittedName>
        <fullName evidence="2">Uncharacterized protein</fullName>
    </submittedName>
</protein>
<keyword evidence="1" id="KW-0812">Transmembrane</keyword>
<keyword evidence="1" id="KW-1133">Transmembrane helix</keyword>
<dbReference type="AlphaFoldDB" id="A0A7R9LYJ6"/>
<keyword evidence="3" id="KW-1185">Reference proteome</keyword>
<name>A0A7R9LYJ6_9ACAR</name>
<proteinExistence type="predicted"/>
<feature type="transmembrane region" description="Helical" evidence="1">
    <location>
        <begin position="27"/>
        <end position="46"/>
    </location>
</feature>
<gene>
    <name evidence="2" type="ORF">OSB1V03_LOCUS22791</name>
</gene>
<dbReference type="Proteomes" id="UP000759131">
    <property type="component" value="Unassembled WGS sequence"/>
</dbReference>
<sequence length="97" mass="11062">ANADPTIGLTPQHRPVWPLTAPKTPTVGLMATRIASVLKVFVNAIFKRTRSRPNATFRCIHCFASKTIRPVKRDSYCVRYLLSLRLLSIVCITRRRR</sequence>
<feature type="non-terminal residue" evidence="2">
    <location>
        <position position="97"/>
    </location>
</feature>
<evidence type="ECO:0000313" key="3">
    <source>
        <dbReference type="Proteomes" id="UP000759131"/>
    </source>
</evidence>
<evidence type="ECO:0000313" key="2">
    <source>
        <dbReference type="EMBL" id="CAD7650300.1"/>
    </source>
</evidence>
<evidence type="ECO:0000256" key="1">
    <source>
        <dbReference type="SAM" id="Phobius"/>
    </source>
</evidence>
<feature type="non-terminal residue" evidence="2">
    <location>
        <position position="1"/>
    </location>
</feature>
<reference evidence="2" key="1">
    <citation type="submission" date="2020-11" db="EMBL/GenBank/DDBJ databases">
        <authorList>
            <person name="Tran Van P."/>
        </authorList>
    </citation>
    <scope>NUCLEOTIDE SEQUENCE</scope>
</reference>
<dbReference type="EMBL" id="CAJPIZ010051373">
    <property type="protein sequence ID" value="CAG2122846.1"/>
    <property type="molecule type" value="Genomic_DNA"/>
</dbReference>
<keyword evidence="1" id="KW-0472">Membrane</keyword>